<proteinExistence type="predicted"/>
<protein>
    <submittedName>
        <fullName evidence="2">Uncharacterized protein</fullName>
    </submittedName>
</protein>
<accession>A0A1C4H718</accession>
<reference evidence="3" key="1">
    <citation type="submission" date="2016-08" db="EMBL/GenBank/DDBJ databases">
        <authorList>
            <person name="Varghese N."/>
            <person name="Submissions Spin"/>
        </authorList>
    </citation>
    <scope>NUCLEOTIDE SEQUENCE [LARGE SCALE GENOMIC DNA]</scope>
    <source>
        <strain evidence="3">R-52791</strain>
    </source>
</reference>
<gene>
    <name evidence="2" type="ORF">GA0061077_1217</name>
</gene>
<name>A0A1C4H718_9BIFI</name>
<feature type="compositionally biased region" description="Basic residues" evidence="1">
    <location>
        <begin position="74"/>
        <end position="88"/>
    </location>
</feature>
<evidence type="ECO:0000313" key="2">
    <source>
        <dbReference type="EMBL" id="SCC80478.1"/>
    </source>
</evidence>
<organism evidence="2 3">
    <name type="scientific">Bifidobacterium commune</name>
    <dbReference type="NCBI Taxonomy" id="1505727"/>
    <lineage>
        <taxon>Bacteria</taxon>
        <taxon>Bacillati</taxon>
        <taxon>Actinomycetota</taxon>
        <taxon>Actinomycetes</taxon>
        <taxon>Bifidobacteriales</taxon>
        <taxon>Bifidobacteriaceae</taxon>
        <taxon>Bifidobacterium</taxon>
    </lineage>
</organism>
<evidence type="ECO:0000256" key="1">
    <source>
        <dbReference type="SAM" id="MobiDB-lite"/>
    </source>
</evidence>
<dbReference type="Proteomes" id="UP000242610">
    <property type="component" value="Unassembled WGS sequence"/>
</dbReference>
<feature type="region of interest" description="Disordered" evidence="1">
    <location>
        <begin position="65"/>
        <end position="88"/>
    </location>
</feature>
<sequence>MHYFTPKRCASSRKIMYHDKAQAEFAAREAFIERGAELWVYRCDYCSEWHLTHHGPREERLLRGMDRYAASRQGKPRSRKRGFKPRKR</sequence>
<evidence type="ECO:0000313" key="3">
    <source>
        <dbReference type="Proteomes" id="UP000242610"/>
    </source>
</evidence>
<keyword evidence="3" id="KW-1185">Reference proteome</keyword>
<dbReference type="RefSeq" id="WP_091848045.1">
    <property type="nucleotide sequence ID" value="NZ_FMBL01000003.1"/>
</dbReference>
<dbReference type="AlphaFoldDB" id="A0A1C4H718"/>
<dbReference type="OrthoDB" id="3232804at2"/>
<dbReference type="EMBL" id="FMBL01000003">
    <property type="protein sequence ID" value="SCC80478.1"/>
    <property type="molecule type" value="Genomic_DNA"/>
</dbReference>